<reference evidence="2 3" key="1">
    <citation type="submission" date="2019-05" db="EMBL/GenBank/DDBJ databases">
        <title>Another draft genome of Portunus trituberculatus and its Hox gene families provides insights of decapod evolution.</title>
        <authorList>
            <person name="Jeong J.-H."/>
            <person name="Song I."/>
            <person name="Kim S."/>
            <person name="Choi T."/>
            <person name="Kim D."/>
            <person name="Ryu S."/>
            <person name="Kim W."/>
        </authorList>
    </citation>
    <scope>NUCLEOTIDE SEQUENCE [LARGE SCALE GENOMIC DNA]</scope>
    <source>
        <tissue evidence="2">Muscle</tissue>
    </source>
</reference>
<dbReference type="Proteomes" id="UP000324222">
    <property type="component" value="Unassembled WGS sequence"/>
</dbReference>
<proteinExistence type="predicted"/>
<protein>
    <submittedName>
        <fullName evidence="2">Uncharacterized protein</fullName>
    </submittedName>
</protein>
<gene>
    <name evidence="2" type="ORF">E2C01_007877</name>
</gene>
<organism evidence="2 3">
    <name type="scientific">Portunus trituberculatus</name>
    <name type="common">Swimming crab</name>
    <name type="synonym">Neptunus trituberculatus</name>
    <dbReference type="NCBI Taxonomy" id="210409"/>
    <lineage>
        <taxon>Eukaryota</taxon>
        <taxon>Metazoa</taxon>
        <taxon>Ecdysozoa</taxon>
        <taxon>Arthropoda</taxon>
        <taxon>Crustacea</taxon>
        <taxon>Multicrustacea</taxon>
        <taxon>Malacostraca</taxon>
        <taxon>Eumalacostraca</taxon>
        <taxon>Eucarida</taxon>
        <taxon>Decapoda</taxon>
        <taxon>Pleocyemata</taxon>
        <taxon>Brachyura</taxon>
        <taxon>Eubrachyura</taxon>
        <taxon>Portunoidea</taxon>
        <taxon>Portunidae</taxon>
        <taxon>Portuninae</taxon>
        <taxon>Portunus</taxon>
    </lineage>
</organism>
<dbReference type="AlphaFoldDB" id="A0A5B7D2D3"/>
<name>A0A5B7D2D3_PORTR</name>
<comment type="caution">
    <text evidence="2">The sequence shown here is derived from an EMBL/GenBank/DDBJ whole genome shotgun (WGS) entry which is preliminary data.</text>
</comment>
<accession>A0A5B7D2D3</accession>
<keyword evidence="3" id="KW-1185">Reference proteome</keyword>
<evidence type="ECO:0000313" key="2">
    <source>
        <dbReference type="EMBL" id="MPC15094.1"/>
    </source>
</evidence>
<feature type="compositionally biased region" description="Polar residues" evidence="1">
    <location>
        <begin position="67"/>
        <end position="80"/>
    </location>
</feature>
<sequence length="86" mass="9298">MVKKSFADGHQFSLQTGGTYNVVWAPLTCGMPLFTKGGPYTAFVTRSTDRRKACVIQSARTAYGCQRLTSSNPHHAQPTSMDGGVD</sequence>
<feature type="region of interest" description="Disordered" evidence="1">
    <location>
        <begin position="67"/>
        <end position="86"/>
    </location>
</feature>
<dbReference type="EMBL" id="VSRR010000401">
    <property type="protein sequence ID" value="MPC15094.1"/>
    <property type="molecule type" value="Genomic_DNA"/>
</dbReference>
<evidence type="ECO:0000313" key="3">
    <source>
        <dbReference type="Proteomes" id="UP000324222"/>
    </source>
</evidence>
<evidence type="ECO:0000256" key="1">
    <source>
        <dbReference type="SAM" id="MobiDB-lite"/>
    </source>
</evidence>